<comment type="subcellular location">
    <subcellularLocation>
        <location evidence="3">Cytoplasm</location>
    </subcellularLocation>
    <subcellularLocation>
        <location evidence="2">Nucleus</location>
    </subcellularLocation>
</comment>
<evidence type="ECO:0000256" key="4">
    <source>
        <dbReference type="ARBA" id="ARBA00007540"/>
    </source>
</evidence>
<dbReference type="GO" id="GO:0005737">
    <property type="term" value="C:cytoplasm"/>
    <property type="evidence" value="ECO:0007669"/>
    <property type="project" value="UniProtKB-SubCell"/>
</dbReference>
<dbReference type="OrthoDB" id="10003593at2759"/>
<comment type="caution">
    <text evidence="12">The sequence shown here is derived from an EMBL/GenBank/DDBJ whole genome shotgun (WGS) entry which is preliminary data.</text>
</comment>
<keyword evidence="13" id="KW-1185">Reference proteome</keyword>
<feature type="region of interest" description="Disordered" evidence="10">
    <location>
        <begin position="1"/>
        <end position="43"/>
    </location>
</feature>
<sequence>MQHLTDASPQQRPYPKNKLISSSSSQDKRRSSVLQRQRAARRELTDSLRALHRDTIAEDDVDSMTRSGDGSQLYESDAIQEDDGMMVDGQGQVQAEKIALRGKRARARQATIHANRFAIPEWMIEIPHDLHPTGEGGGWLVMPQPMGKRCLMAATGGLTLTRMTSGEVLHRLASPLPNGSAWAKGPKNGWTLLDCVYQESSRTYYVLDLLCWRKMELYDCACDFRLFFLRSKFAEEMEHRAGAILMHGTDASNETFHLELLPWYECDRTGLQMLRSASFPFEQDGFLFWNKEGYVQAGLTPLILLWKDAHSSHSLYRNSLLPRWSAVLSVRLCEDPGEGKAQDYLLLTLEGLNVGSVTRDDFHRWSRSQEQGEAGSIGGEGDIEGEGFLVCFWYEEATEDETSQEHRLHGLSYCRICAPSSETADCWSKLLFQSRVKRGMEGGAVTFDMLLCDVEREIAHTGTLREGRIQARGSEK</sequence>
<evidence type="ECO:0000259" key="11">
    <source>
        <dbReference type="Pfam" id="PF21974"/>
    </source>
</evidence>
<dbReference type="Pfam" id="PF21974">
    <property type="entry name" value="SPN1_m3Gcap_bd"/>
    <property type="match status" value="1"/>
</dbReference>
<evidence type="ECO:0000256" key="5">
    <source>
        <dbReference type="ARBA" id="ARBA00016034"/>
    </source>
</evidence>
<name>A0A4D9DG07_9STRA</name>
<dbReference type="PANTHER" id="PTHR13403">
    <property type="entry name" value="SNURPORTIN1 RNUT1 PROTEIN RNA, U TRANSPORTER 1"/>
    <property type="match status" value="1"/>
</dbReference>
<dbReference type="InterPro" id="IPR017336">
    <property type="entry name" value="Snurportin-1"/>
</dbReference>
<dbReference type="Gene3D" id="3.30.470.30">
    <property type="entry name" value="DNA ligase/mRNA capping enzyme"/>
    <property type="match status" value="1"/>
</dbReference>
<dbReference type="PANTHER" id="PTHR13403:SF6">
    <property type="entry name" value="SNURPORTIN-1"/>
    <property type="match status" value="1"/>
</dbReference>
<evidence type="ECO:0000256" key="3">
    <source>
        <dbReference type="ARBA" id="ARBA00004496"/>
    </source>
</evidence>
<dbReference type="InterPro" id="IPR047857">
    <property type="entry name" value="Snurportin1_C"/>
</dbReference>
<evidence type="ECO:0000313" key="13">
    <source>
        <dbReference type="Proteomes" id="UP000355283"/>
    </source>
</evidence>
<keyword evidence="6" id="KW-0813">Transport</keyword>
<dbReference type="Proteomes" id="UP000355283">
    <property type="component" value="Unassembled WGS sequence"/>
</dbReference>
<gene>
    <name evidence="12" type="ORF">NSK_001019</name>
</gene>
<dbReference type="SUPFAM" id="SSF56091">
    <property type="entry name" value="DNA ligase/mRNA capping enzyme, catalytic domain"/>
    <property type="match status" value="1"/>
</dbReference>
<feature type="compositionally biased region" description="Polar residues" evidence="10">
    <location>
        <begin position="1"/>
        <end position="11"/>
    </location>
</feature>
<evidence type="ECO:0000256" key="6">
    <source>
        <dbReference type="ARBA" id="ARBA00022448"/>
    </source>
</evidence>
<evidence type="ECO:0000313" key="12">
    <source>
        <dbReference type="EMBL" id="TFJ87669.1"/>
    </source>
</evidence>
<protein>
    <recommendedName>
        <fullName evidence="5">Snurportin-1</fullName>
    </recommendedName>
</protein>
<evidence type="ECO:0000256" key="7">
    <source>
        <dbReference type="ARBA" id="ARBA00022490"/>
    </source>
</evidence>
<comment type="similarity">
    <text evidence="4">Belongs to the snurportin family.</text>
</comment>
<evidence type="ECO:0000256" key="2">
    <source>
        <dbReference type="ARBA" id="ARBA00004123"/>
    </source>
</evidence>
<keyword evidence="7" id="KW-0963">Cytoplasm</keyword>
<accession>A0A4D9DG07</accession>
<dbReference type="GO" id="GO:0003723">
    <property type="term" value="F:RNA binding"/>
    <property type="evidence" value="ECO:0007669"/>
    <property type="project" value="UniProtKB-KW"/>
</dbReference>
<evidence type="ECO:0000256" key="10">
    <source>
        <dbReference type="SAM" id="MobiDB-lite"/>
    </source>
</evidence>
<reference evidence="12 13" key="1">
    <citation type="submission" date="2019-01" db="EMBL/GenBank/DDBJ databases">
        <title>Nuclear Genome Assembly of the Microalgal Biofuel strain Nannochloropsis salina CCMP1776.</title>
        <authorList>
            <person name="Hovde B."/>
        </authorList>
    </citation>
    <scope>NUCLEOTIDE SEQUENCE [LARGE SCALE GENOMIC DNA]</scope>
    <source>
        <strain evidence="12 13">CCMP1776</strain>
    </source>
</reference>
<proteinExistence type="inferred from homology"/>
<evidence type="ECO:0000256" key="9">
    <source>
        <dbReference type="ARBA" id="ARBA00023242"/>
    </source>
</evidence>
<dbReference type="GO" id="GO:0061015">
    <property type="term" value="P:snRNA import into nucleus"/>
    <property type="evidence" value="ECO:0007669"/>
    <property type="project" value="InterPro"/>
</dbReference>
<dbReference type="CDD" id="cd09232">
    <property type="entry name" value="Snurportin-1_C"/>
    <property type="match status" value="1"/>
</dbReference>
<dbReference type="EMBL" id="SDOX01000005">
    <property type="protein sequence ID" value="TFJ87669.1"/>
    <property type="molecule type" value="Genomic_DNA"/>
</dbReference>
<evidence type="ECO:0000256" key="1">
    <source>
        <dbReference type="ARBA" id="ARBA00003975"/>
    </source>
</evidence>
<comment type="function">
    <text evidence="1">Functions as an U snRNP-specific nuclear import adapter. Involved in the trimethylguanosine (m3G)-cap-dependent nuclear import of U snRNPs. Binds specifically to the terminal m3G-cap U snRNAs.</text>
</comment>
<feature type="domain" description="Snurportin-1 m3G cap-binding" evidence="11">
    <location>
        <begin position="119"/>
        <end position="304"/>
    </location>
</feature>
<evidence type="ECO:0000256" key="8">
    <source>
        <dbReference type="ARBA" id="ARBA00022884"/>
    </source>
</evidence>
<keyword evidence="9" id="KW-0539">Nucleus</keyword>
<organism evidence="12 13">
    <name type="scientific">Nannochloropsis salina CCMP1776</name>
    <dbReference type="NCBI Taxonomy" id="1027361"/>
    <lineage>
        <taxon>Eukaryota</taxon>
        <taxon>Sar</taxon>
        <taxon>Stramenopiles</taxon>
        <taxon>Ochrophyta</taxon>
        <taxon>Eustigmatophyceae</taxon>
        <taxon>Eustigmatales</taxon>
        <taxon>Monodopsidaceae</taxon>
        <taxon>Microchloropsis</taxon>
        <taxon>Microchloropsis salina</taxon>
    </lineage>
</organism>
<dbReference type="AlphaFoldDB" id="A0A4D9DG07"/>
<dbReference type="GO" id="GO:0005634">
    <property type="term" value="C:nucleus"/>
    <property type="evidence" value="ECO:0007669"/>
    <property type="project" value="UniProtKB-SubCell"/>
</dbReference>
<keyword evidence="8" id="KW-0694">RNA-binding</keyword>